<gene>
    <name evidence="2" type="ordered locus">Dhaf_4474</name>
</gene>
<name>B8FWH8_DESHD</name>
<dbReference type="InterPro" id="IPR029044">
    <property type="entry name" value="Nucleotide-diphossugar_trans"/>
</dbReference>
<dbReference type="InterPro" id="IPR001173">
    <property type="entry name" value="Glyco_trans_2-like"/>
</dbReference>
<dbReference type="Pfam" id="PF00535">
    <property type="entry name" value="Glycos_transf_2"/>
    <property type="match status" value="1"/>
</dbReference>
<dbReference type="EMBL" id="CP001336">
    <property type="protein sequence ID" value="ACL22476.1"/>
    <property type="molecule type" value="Genomic_DNA"/>
</dbReference>
<sequence length="290" mass="32712">MLIKEVELSIITINYNAKGLTDQTVRSISDCAPQISYEIIVVDNSNDVLEEYDGVNGKLTVLSRVKNKGFGNACNIGVANSRGKYILFLNNDTIMHKGTLEACLRYMQQHSNVGALGARTLLSDGSLDHACKRGFPTPMSSLYYFCGIDKRYPKNKKYGAYRQTFIENDSISEVDSVAGSFLMMPRFVFDKLGGFDEDFFMYGEDLDLCYRVKMLGYSVIYYGKASITHLKGQSGLHTKSQKVVHHFYNAMLIFYRKHYVDKYSVLVSALVYCGVKIKCSLTILRLKLGK</sequence>
<protein>
    <submittedName>
        <fullName evidence="2">Glycosyl transferase family 2</fullName>
    </submittedName>
</protein>
<dbReference type="CAZy" id="GT2">
    <property type="family name" value="Glycosyltransferase Family 2"/>
</dbReference>
<dbReference type="AlphaFoldDB" id="B8FWH8"/>
<evidence type="ECO:0000313" key="3">
    <source>
        <dbReference type="Proteomes" id="UP000007726"/>
    </source>
</evidence>
<dbReference type="SUPFAM" id="SSF53448">
    <property type="entry name" value="Nucleotide-diphospho-sugar transferases"/>
    <property type="match status" value="1"/>
</dbReference>
<organism evidence="2 3">
    <name type="scientific">Desulfitobacterium hafniense (strain DSM 10664 / DCB-2)</name>
    <dbReference type="NCBI Taxonomy" id="272564"/>
    <lineage>
        <taxon>Bacteria</taxon>
        <taxon>Bacillati</taxon>
        <taxon>Bacillota</taxon>
        <taxon>Clostridia</taxon>
        <taxon>Eubacteriales</taxon>
        <taxon>Desulfitobacteriaceae</taxon>
        <taxon>Desulfitobacterium</taxon>
    </lineage>
</organism>
<dbReference type="KEGG" id="dhd:Dhaf_4474"/>
<dbReference type="CDD" id="cd04186">
    <property type="entry name" value="GT_2_like_c"/>
    <property type="match status" value="1"/>
</dbReference>
<dbReference type="Gene3D" id="3.90.550.10">
    <property type="entry name" value="Spore Coat Polysaccharide Biosynthesis Protein SpsA, Chain A"/>
    <property type="match status" value="1"/>
</dbReference>
<evidence type="ECO:0000313" key="2">
    <source>
        <dbReference type="EMBL" id="ACL22476.1"/>
    </source>
</evidence>
<dbReference type="HOGENOM" id="CLU_023845_0_1_9"/>
<reference evidence="2 3" key="1">
    <citation type="journal article" date="2012" name="BMC Microbiol.">
        <title>Genome sequence of Desulfitobacterium hafniense DCB-2, a Gram-positive anaerobe capable of dehalogenation and metal reduction.</title>
        <authorList>
            <person name="Kim S.H."/>
            <person name="Harzman C."/>
            <person name="Davis J.K."/>
            <person name="Hutcheson R."/>
            <person name="Broderick J.B."/>
            <person name="Marsh T.L."/>
            <person name="Tiedje J.M."/>
        </authorList>
    </citation>
    <scope>NUCLEOTIDE SEQUENCE [LARGE SCALE GENOMIC DNA]</scope>
    <source>
        <strain evidence="3">DSM 10664 / DCB-2</strain>
    </source>
</reference>
<evidence type="ECO:0000259" key="1">
    <source>
        <dbReference type="Pfam" id="PF00535"/>
    </source>
</evidence>
<dbReference type="PANTHER" id="PTHR43179">
    <property type="entry name" value="RHAMNOSYLTRANSFERASE WBBL"/>
    <property type="match status" value="1"/>
</dbReference>
<feature type="domain" description="Glycosyltransferase 2-like" evidence="1">
    <location>
        <begin position="9"/>
        <end position="124"/>
    </location>
</feature>
<dbReference type="PANTHER" id="PTHR43179:SF7">
    <property type="entry name" value="RHAMNOSYLTRANSFERASE WBBL"/>
    <property type="match status" value="1"/>
</dbReference>
<keyword evidence="2" id="KW-0808">Transferase</keyword>
<proteinExistence type="predicted"/>
<accession>B8FWH8</accession>
<dbReference type="GO" id="GO:0016740">
    <property type="term" value="F:transferase activity"/>
    <property type="evidence" value="ECO:0007669"/>
    <property type="project" value="UniProtKB-KW"/>
</dbReference>
<dbReference type="RefSeq" id="WP_015945249.1">
    <property type="nucleotide sequence ID" value="NC_011830.1"/>
</dbReference>
<dbReference type="Proteomes" id="UP000007726">
    <property type="component" value="Chromosome"/>
</dbReference>